<dbReference type="PROSITE" id="PS01031">
    <property type="entry name" value="SHSP"/>
    <property type="match status" value="1"/>
</dbReference>
<keyword evidence="1 6" id="KW-0346">Stress response</keyword>
<keyword evidence="7" id="KW-1185">Reference proteome</keyword>
<dbReference type="Gene3D" id="2.60.40.790">
    <property type="match status" value="1"/>
</dbReference>
<proteinExistence type="inferred from homology"/>
<protein>
    <submittedName>
        <fullName evidence="6">Putative 30 kDa heat shock protein</fullName>
    </submittedName>
</protein>
<evidence type="ECO:0000256" key="3">
    <source>
        <dbReference type="RuleBase" id="RU003616"/>
    </source>
</evidence>
<accession>A0A2J6QFN5</accession>
<feature type="compositionally biased region" description="Basic and acidic residues" evidence="4">
    <location>
        <begin position="139"/>
        <end position="156"/>
    </location>
</feature>
<evidence type="ECO:0000259" key="5">
    <source>
        <dbReference type="PROSITE" id="PS01031"/>
    </source>
</evidence>
<organism evidence="6 7">
    <name type="scientific">Hyaloscypha hepaticicola</name>
    <dbReference type="NCBI Taxonomy" id="2082293"/>
    <lineage>
        <taxon>Eukaryota</taxon>
        <taxon>Fungi</taxon>
        <taxon>Dikarya</taxon>
        <taxon>Ascomycota</taxon>
        <taxon>Pezizomycotina</taxon>
        <taxon>Leotiomycetes</taxon>
        <taxon>Helotiales</taxon>
        <taxon>Hyaloscyphaceae</taxon>
        <taxon>Hyaloscypha</taxon>
    </lineage>
</organism>
<evidence type="ECO:0000313" key="7">
    <source>
        <dbReference type="Proteomes" id="UP000235672"/>
    </source>
</evidence>
<dbReference type="InterPro" id="IPR008978">
    <property type="entry name" value="HSP20-like_chaperone"/>
</dbReference>
<dbReference type="EMBL" id="KZ613471">
    <property type="protein sequence ID" value="PMD25062.1"/>
    <property type="molecule type" value="Genomic_DNA"/>
</dbReference>
<dbReference type="SUPFAM" id="SSF49764">
    <property type="entry name" value="HSP20-like chaperones"/>
    <property type="match status" value="1"/>
</dbReference>
<gene>
    <name evidence="6" type="ORF">NA56DRAFT_642863</name>
</gene>
<evidence type="ECO:0000313" key="6">
    <source>
        <dbReference type="EMBL" id="PMD25062.1"/>
    </source>
</evidence>
<feature type="region of interest" description="Disordered" evidence="4">
    <location>
        <begin position="92"/>
        <end position="158"/>
    </location>
</feature>
<feature type="domain" description="SHSP" evidence="5">
    <location>
        <begin position="43"/>
        <end position="211"/>
    </location>
</feature>
<dbReference type="PANTHER" id="PTHR11527">
    <property type="entry name" value="HEAT-SHOCK PROTEIN 20 FAMILY MEMBER"/>
    <property type="match status" value="1"/>
</dbReference>
<dbReference type="CDD" id="cd06464">
    <property type="entry name" value="ACD_sHsps-like"/>
    <property type="match status" value="1"/>
</dbReference>
<dbReference type="InterPro" id="IPR031107">
    <property type="entry name" value="Small_HSP"/>
</dbReference>
<name>A0A2J6QFN5_9HELO</name>
<dbReference type="InterPro" id="IPR002068">
    <property type="entry name" value="A-crystallin/Hsp20_dom"/>
</dbReference>
<comment type="similarity">
    <text evidence="2 3">Belongs to the small heat shock protein (HSP20) family.</text>
</comment>
<dbReference type="OrthoDB" id="1431247at2759"/>
<dbReference type="STRING" id="1745343.A0A2J6QFN5"/>
<dbReference type="Proteomes" id="UP000235672">
    <property type="component" value="Unassembled WGS sequence"/>
</dbReference>
<evidence type="ECO:0000256" key="1">
    <source>
        <dbReference type="ARBA" id="ARBA00023016"/>
    </source>
</evidence>
<dbReference type="Pfam" id="PF00011">
    <property type="entry name" value="HSP20"/>
    <property type="match status" value="1"/>
</dbReference>
<dbReference type="AlphaFoldDB" id="A0A2J6QFN5"/>
<sequence>MSLFPRSLLTADPAYSFQPLFRMLDDFDQYSRQGDNNANTVHHSMKTFTPKFDVKELKDTYELHGELPGIEQKDVEIEFTDAHTLTIKGRTERHYSSGTPPAGFVEGGSSQGAIEGSNGHQAHKATVEDEGAEGTSTEVSKHEPAKAKQHHKEPESKFWVSERSVGHFSRSFTFPSRVDQDHVTATMKNGLLSIVVPKQKKTEARKITISS</sequence>
<evidence type="ECO:0000256" key="4">
    <source>
        <dbReference type="SAM" id="MobiDB-lite"/>
    </source>
</evidence>
<evidence type="ECO:0000256" key="2">
    <source>
        <dbReference type="PROSITE-ProRule" id="PRU00285"/>
    </source>
</evidence>
<reference evidence="6 7" key="1">
    <citation type="submission" date="2016-05" db="EMBL/GenBank/DDBJ databases">
        <title>A degradative enzymes factory behind the ericoid mycorrhizal symbiosis.</title>
        <authorList>
            <consortium name="DOE Joint Genome Institute"/>
            <person name="Martino E."/>
            <person name="Morin E."/>
            <person name="Grelet G."/>
            <person name="Kuo A."/>
            <person name="Kohler A."/>
            <person name="Daghino S."/>
            <person name="Barry K."/>
            <person name="Choi C."/>
            <person name="Cichocki N."/>
            <person name="Clum A."/>
            <person name="Copeland A."/>
            <person name="Hainaut M."/>
            <person name="Haridas S."/>
            <person name="Labutti K."/>
            <person name="Lindquist E."/>
            <person name="Lipzen A."/>
            <person name="Khouja H.-R."/>
            <person name="Murat C."/>
            <person name="Ohm R."/>
            <person name="Olson A."/>
            <person name="Spatafora J."/>
            <person name="Veneault-Fourrey C."/>
            <person name="Henrissat B."/>
            <person name="Grigoriev I."/>
            <person name="Martin F."/>
            <person name="Perotto S."/>
        </authorList>
    </citation>
    <scope>NUCLEOTIDE SEQUENCE [LARGE SCALE GENOMIC DNA]</scope>
    <source>
        <strain evidence="6 7">UAMH 7357</strain>
    </source>
</reference>